<dbReference type="SMART" id="SM00451">
    <property type="entry name" value="ZnF_U1"/>
    <property type="match status" value="1"/>
</dbReference>
<evidence type="ECO:0000256" key="12">
    <source>
        <dbReference type="SAM" id="Coils"/>
    </source>
</evidence>
<dbReference type="InterPro" id="IPR013087">
    <property type="entry name" value="Znf_C2H2_type"/>
</dbReference>
<evidence type="ECO:0000256" key="6">
    <source>
        <dbReference type="ARBA" id="ARBA00022771"/>
    </source>
</evidence>
<feature type="compositionally biased region" description="Basic residues" evidence="13">
    <location>
        <begin position="486"/>
        <end position="499"/>
    </location>
</feature>
<evidence type="ECO:0000256" key="1">
    <source>
        <dbReference type="ARBA" id="ARBA00003357"/>
    </source>
</evidence>
<evidence type="ECO:0000256" key="9">
    <source>
        <dbReference type="ARBA" id="ARBA00023163"/>
    </source>
</evidence>
<dbReference type="Gene3D" id="3.30.160.60">
    <property type="entry name" value="Classic Zinc Finger"/>
    <property type="match status" value="1"/>
</dbReference>
<evidence type="ECO:0000256" key="4">
    <source>
        <dbReference type="ARBA" id="ARBA00014973"/>
    </source>
</evidence>
<feature type="region of interest" description="Disordered" evidence="13">
    <location>
        <begin position="360"/>
        <end position="441"/>
    </location>
</feature>
<feature type="coiled-coil region" evidence="12">
    <location>
        <begin position="180"/>
        <end position="252"/>
    </location>
</feature>
<keyword evidence="7" id="KW-0862">Zinc</keyword>
<dbReference type="Pfam" id="PF05129">
    <property type="entry name" value="Zn_ribbon_Elf1"/>
    <property type="match status" value="1"/>
</dbReference>
<dbReference type="InterPro" id="IPR051964">
    <property type="entry name" value="Chaperone_stress_response"/>
</dbReference>
<evidence type="ECO:0000313" key="16">
    <source>
        <dbReference type="Proteomes" id="UP000663868"/>
    </source>
</evidence>
<feature type="domain" description="J" evidence="14">
    <location>
        <begin position="3"/>
        <end position="69"/>
    </location>
</feature>
<dbReference type="SMART" id="SM00271">
    <property type="entry name" value="DnaJ"/>
    <property type="match status" value="1"/>
</dbReference>
<dbReference type="InterPro" id="IPR007808">
    <property type="entry name" value="Elf1"/>
</dbReference>
<dbReference type="Proteomes" id="UP000663868">
    <property type="component" value="Unassembled WGS sequence"/>
</dbReference>
<dbReference type="PRINTS" id="PR00625">
    <property type="entry name" value="JDOMAIN"/>
</dbReference>
<reference evidence="15" key="1">
    <citation type="submission" date="2021-02" db="EMBL/GenBank/DDBJ databases">
        <authorList>
            <person name="Nowell W R."/>
        </authorList>
    </citation>
    <scope>NUCLEOTIDE SEQUENCE</scope>
</reference>
<dbReference type="InterPro" id="IPR003604">
    <property type="entry name" value="Matrin/U1-like-C_Znf_C2H2"/>
</dbReference>
<comment type="subcellular location">
    <subcellularLocation>
        <location evidence="2">Nucleus</location>
    </subcellularLocation>
</comment>
<dbReference type="PANTHER" id="PTHR44029:SF1">
    <property type="entry name" value="DNAJ HOMOLOG SUBFAMILY C MEMBER 21"/>
    <property type="match status" value="1"/>
</dbReference>
<feature type="compositionally biased region" description="Basic residues" evidence="13">
    <location>
        <begin position="374"/>
        <end position="384"/>
    </location>
</feature>
<dbReference type="SMART" id="SM00355">
    <property type="entry name" value="ZnF_C2H2"/>
    <property type="match status" value="2"/>
</dbReference>
<evidence type="ECO:0000256" key="8">
    <source>
        <dbReference type="ARBA" id="ARBA00023015"/>
    </source>
</evidence>
<dbReference type="GO" id="GO:0008270">
    <property type="term" value="F:zinc ion binding"/>
    <property type="evidence" value="ECO:0007669"/>
    <property type="project" value="UniProtKB-KW"/>
</dbReference>
<evidence type="ECO:0000256" key="10">
    <source>
        <dbReference type="ARBA" id="ARBA00023242"/>
    </source>
</evidence>
<feature type="region of interest" description="Disordered" evidence="13">
    <location>
        <begin position="476"/>
        <end position="499"/>
    </location>
</feature>
<dbReference type="FunFam" id="2.20.25.190:FF:000001">
    <property type="entry name" value="Transcription elongation factor 1 homolog"/>
    <property type="match status" value="1"/>
</dbReference>
<evidence type="ECO:0000259" key="14">
    <source>
        <dbReference type="PROSITE" id="PS50076"/>
    </source>
</evidence>
<evidence type="ECO:0000256" key="3">
    <source>
        <dbReference type="ARBA" id="ARBA00009730"/>
    </source>
</evidence>
<comment type="function">
    <text evidence="1">Transcription elongation factor implicated in the maintenance of proper chromatin structure in actively transcribed regions.</text>
</comment>
<dbReference type="SUPFAM" id="SSF57783">
    <property type="entry name" value="Zinc beta-ribbon"/>
    <property type="match status" value="1"/>
</dbReference>
<dbReference type="GO" id="GO:0005737">
    <property type="term" value="C:cytoplasm"/>
    <property type="evidence" value="ECO:0007669"/>
    <property type="project" value="TreeGrafter"/>
</dbReference>
<organism evidence="15 16">
    <name type="scientific">Adineta steineri</name>
    <dbReference type="NCBI Taxonomy" id="433720"/>
    <lineage>
        <taxon>Eukaryota</taxon>
        <taxon>Metazoa</taxon>
        <taxon>Spiralia</taxon>
        <taxon>Gnathifera</taxon>
        <taxon>Rotifera</taxon>
        <taxon>Eurotatoria</taxon>
        <taxon>Bdelloidea</taxon>
        <taxon>Adinetida</taxon>
        <taxon>Adinetidae</taxon>
        <taxon>Adineta</taxon>
    </lineage>
</organism>
<keyword evidence="6" id="KW-0863">Zinc-finger</keyword>
<keyword evidence="8" id="KW-0805">Transcription regulation</keyword>
<evidence type="ECO:0000313" key="15">
    <source>
        <dbReference type="EMBL" id="CAF3565562.1"/>
    </source>
</evidence>
<keyword evidence="10" id="KW-0539">Nucleus</keyword>
<dbReference type="Pfam" id="PF00226">
    <property type="entry name" value="DnaJ"/>
    <property type="match status" value="1"/>
</dbReference>
<dbReference type="CDD" id="cd06257">
    <property type="entry name" value="DnaJ"/>
    <property type="match status" value="1"/>
</dbReference>
<keyword evidence="9" id="KW-0804">Transcription</keyword>
<feature type="compositionally biased region" description="Polar residues" evidence="13">
    <location>
        <begin position="415"/>
        <end position="424"/>
    </location>
</feature>
<evidence type="ECO:0000256" key="2">
    <source>
        <dbReference type="ARBA" id="ARBA00004123"/>
    </source>
</evidence>
<dbReference type="SUPFAM" id="SSF57667">
    <property type="entry name" value="beta-beta-alpha zinc fingers"/>
    <property type="match status" value="1"/>
</dbReference>
<dbReference type="InterPro" id="IPR038567">
    <property type="entry name" value="T_Elf1_sf"/>
</dbReference>
<dbReference type="PANTHER" id="PTHR44029">
    <property type="entry name" value="DNAJ HOMOLOG SUBFAMILY C MEMBER 21"/>
    <property type="match status" value="1"/>
</dbReference>
<dbReference type="FunFam" id="1.10.287.110:FF:000046">
    <property type="entry name" value="dnaJ homolog subfamily C member 21"/>
    <property type="match status" value="1"/>
</dbReference>
<comment type="caution">
    <text evidence="15">The sequence shown here is derived from an EMBL/GenBank/DDBJ whole genome shotgun (WGS) entry which is preliminary data.</text>
</comment>
<accession>A0A818LAS8</accession>
<dbReference type="Pfam" id="PF12171">
    <property type="entry name" value="zf-C2H2_jaz"/>
    <property type="match status" value="1"/>
</dbReference>
<evidence type="ECO:0000256" key="5">
    <source>
        <dbReference type="ARBA" id="ARBA00022723"/>
    </source>
</evidence>
<dbReference type="PROSITE" id="PS00028">
    <property type="entry name" value="ZINC_FINGER_C2H2_1"/>
    <property type="match status" value="2"/>
</dbReference>
<proteinExistence type="inferred from homology"/>
<dbReference type="Gene3D" id="1.10.287.110">
    <property type="entry name" value="DnaJ domain"/>
    <property type="match status" value="1"/>
</dbReference>
<protein>
    <recommendedName>
        <fullName evidence="11">DnaJ homolog subfamily C member 21</fullName>
    </recommendedName>
    <alternativeName>
        <fullName evidence="4">Transcription elongation factor 1 homolog</fullName>
    </alternativeName>
</protein>
<dbReference type="PROSITE" id="PS50076">
    <property type="entry name" value="DNAJ_2"/>
    <property type="match status" value="1"/>
</dbReference>
<dbReference type="InterPro" id="IPR054076">
    <property type="entry name" value="ZUO1-like_ZHD"/>
</dbReference>
<name>A0A818LAS8_9BILA</name>
<dbReference type="InterPro" id="IPR036869">
    <property type="entry name" value="J_dom_sf"/>
</dbReference>
<dbReference type="AlphaFoldDB" id="A0A818LAS8"/>
<dbReference type="InterPro" id="IPR022755">
    <property type="entry name" value="Znf_C2H2_jaz"/>
</dbReference>
<gene>
    <name evidence="15" type="ORF">KXQ929_LOCUS3361</name>
</gene>
<dbReference type="EMBL" id="CAJOBB010000108">
    <property type="protein sequence ID" value="CAF3565562.1"/>
    <property type="molecule type" value="Genomic_DNA"/>
</dbReference>
<sequence>MRCHYEVLGVEQTANEDDLKKAYKKLALQWHPDKNLDQIAVAQKRFLEIRAAYEVLSDPRERSWYDAHRDVMLQKGSGDDYQDDTINIFPFFTSSCYQGYNDTENGFYTIYNKLFKDIAQQDIKASTDKTVEIPEFGNSESDYEEVVGPFYAYWSNYCTLRTYVWKEEHDTRDAFDRRVRRLMEQDNKKLRDKAKKERNDEVRELVAFVKKRDKRVQLRKIYLEEQAAQKKKADTERRNREKQKKLEELAQYKESQWMSFEDFEKQLDDMENKVKGDFQDSDQDDIINENENGEEAIDDMNELYCVACNKSFKSDRAFLNHENSRKHKEFVQLMKAHIQQENEELLLNKDEQVDLTNDDYDQSVQLPINNQSSKSKKKKKKQRRNNKDNASSDDETEDMKQELEEELLPKDNTQEEISNDSTSINDKKKKNKSTTEDNDEASQEPVILQCFVCKEEFTSRNVLFKHIKELDHAKPIQVKSEPKIPMGKRKSKRKPPPKQKRIEALAAVFPCPFCSHDRSCEVKVDRKANVGTIECRMCQEAYSTSIHYLSEAVDVYNSWIDACEEQNRD</sequence>
<dbReference type="InterPro" id="IPR036236">
    <property type="entry name" value="Znf_C2H2_sf"/>
</dbReference>
<feature type="compositionally biased region" description="Basic and acidic residues" evidence="13">
    <location>
        <begin position="398"/>
        <end position="413"/>
    </location>
</feature>
<dbReference type="GO" id="GO:0003676">
    <property type="term" value="F:nucleic acid binding"/>
    <property type="evidence" value="ECO:0007669"/>
    <property type="project" value="InterPro"/>
</dbReference>
<comment type="similarity">
    <text evidence="3">Belongs to the ELOF1 family.</text>
</comment>
<evidence type="ECO:0000256" key="7">
    <source>
        <dbReference type="ARBA" id="ARBA00022833"/>
    </source>
</evidence>
<dbReference type="Gene3D" id="2.20.25.190">
    <property type="match status" value="1"/>
</dbReference>
<dbReference type="GO" id="GO:0005634">
    <property type="term" value="C:nucleus"/>
    <property type="evidence" value="ECO:0007669"/>
    <property type="project" value="UniProtKB-SubCell"/>
</dbReference>
<evidence type="ECO:0000256" key="13">
    <source>
        <dbReference type="SAM" id="MobiDB-lite"/>
    </source>
</evidence>
<evidence type="ECO:0000256" key="11">
    <source>
        <dbReference type="ARBA" id="ARBA00074367"/>
    </source>
</evidence>
<dbReference type="Pfam" id="PF21884">
    <property type="entry name" value="ZUO1-like_ZHD"/>
    <property type="match status" value="1"/>
</dbReference>
<dbReference type="InterPro" id="IPR001623">
    <property type="entry name" value="DnaJ_domain"/>
</dbReference>
<keyword evidence="12" id="KW-0175">Coiled coil</keyword>
<dbReference type="SUPFAM" id="SSF46565">
    <property type="entry name" value="Chaperone J-domain"/>
    <property type="match status" value="1"/>
</dbReference>
<keyword evidence="5" id="KW-0479">Metal-binding</keyword>